<evidence type="ECO:0000313" key="2">
    <source>
        <dbReference type="EMBL" id="RIB01248.1"/>
    </source>
</evidence>
<sequence>MDEGILPTRKPATIPTTVPTIRKAAHKRTLYGRVWGLARTATLLAVEQEDNKITTFLQDYIKRKSNQNTQKRPAIDEIPAIDERPEADKRPVIHEKPLVDERSTIDEMPDNVPELNEDNNKSESNEMEDEIYQEDEIINLNLQGVKNPNKVTGRGQPPKRRYLSSVEKNQSTRGGSKTRGSYKCGVCQQVGHNAAFHKGMCK</sequence>
<comment type="caution">
    <text evidence="2">The sequence shown here is derived from an EMBL/GenBank/DDBJ whole genome shotgun (WGS) entry which is preliminary data.</text>
</comment>
<organism evidence="2 3">
    <name type="scientific">Gigaspora rosea</name>
    <dbReference type="NCBI Taxonomy" id="44941"/>
    <lineage>
        <taxon>Eukaryota</taxon>
        <taxon>Fungi</taxon>
        <taxon>Fungi incertae sedis</taxon>
        <taxon>Mucoromycota</taxon>
        <taxon>Glomeromycotina</taxon>
        <taxon>Glomeromycetes</taxon>
        <taxon>Diversisporales</taxon>
        <taxon>Gigasporaceae</taxon>
        <taxon>Gigaspora</taxon>
    </lineage>
</organism>
<name>A0A397TWE6_9GLOM</name>
<dbReference type="AlphaFoldDB" id="A0A397TWE6"/>
<feature type="region of interest" description="Disordered" evidence="1">
    <location>
        <begin position="145"/>
        <end position="181"/>
    </location>
</feature>
<evidence type="ECO:0000256" key="1">
    <source>
        <dbReference type="SAM" id="MobiDB-lite"/>
    </source>
</evidence>
<feature type="region of interest" description="Disordered" evidence="1">
    <location>
        <begin position="106"/>
        <end position="128"/>
    </location>
</feature>
<keyword evidence="3" id="KW-1185">Reference proteome</keyword>
<evidence type="ECO:0000313" key="3">
    <source>
        <dbReference type="Proteomes" id="UP000266673"/>
    </source>
</evidence>
<dbReference type="STRING" id="44941.A0A397TWE6"/>
<feature type="compositionally biased region" description="Polar residues" evidence="1">
    <location>
        <begin position="166"/>
        <end position="179"/>
    </location>
</feature>
<accession>A0A397TWE6</accession>
<reference evidence="2 3" key="1">
    <citation type="submission" date="2018-06" db="EMBL/GenBank/DDBJ databases">
        <title>Comparative genomics reveals the genomic features of Rhizophagus irregularis, R. cerebriforme, R. diaphanum and Gigaspora rosea, and their symbiotic lifestyle signature.</title>
        <authorList>
            <person name="Morin E."/>
            <person name="San Clemente H."/>
            <person name="Chen E.C.H."/>
            <person name="De La Providencia I."/>
            <person name="Hainaut M."/>
            <person name="Kuo A."/>
            <person name="Kohler A."/>
            <person name="Murat C."/>
            <person name="Tang N."/>
            <person name="Roy S."/>
            <person name="Loubradou J."/>
            <person name="Henrissat B."/>
            <person name="Grigoriev I.V."/>
            <person name="Corradi N."/>
            <person name="Roux C."/>
            <person name="Martin F.M."/>
        </authorList>
    </citation>
    <scope>NUCLEOTIDE SEQUENCE [LARGE SCALE GENOMIC DNA]</scope>
    <source>
        <strain evidence="2 3">DAOM 194757</strain>
    </source>
</reference>
<dbReference type="OrthoDB" id="2444747at2759"/>
<protein>
    <submittedName>
        <fullName evidence="2">Uncharacterized protein</fullName>
    </submittedName>
</protein>
<dbReference type="EMBL" id="QKWP01003229">
    <property type="protein sequence ID" value="RIB01248.1"/>
    <property type="molecule type" value="Genomic_DNA"/>
</dbReference>
<gene>
    <name evidence="2" type="ORF">C2G38_2051033</name>
</gene>
<proteinExistence type="predicted"/>
<dbReference type="Proteomes" id="UP000266673">
    <property type="component" value="Unassembled WGS sequence"/>
</dbReference>